<organism evidence="2 3">
    <name type="scientific">Haladaptatus paucihalophilus DX253</name>
    <dbReference type="NCBI Taxonomy" id="797209"/>
    <lineage>
        <taxon>Archaea</taxon>
        <taxon>Methanobacteriati</taxon>
        <taxon>Methanobacteriota</taxon>
        <taxon>Stenosarchaea group</taxon>
        <taxon>Halobacteria</taxon>
        <taxon>Halobacteriales</taxon>
        <taxon>Haladaptataceae</taxon>
        <taxon>Haladaptatus</taxon>
    </lineage>
</organism>
<accession>A0A1M6XL72</accession>
<name>A0A1M6XL72_HALPU</name>
<dbReference type="AlphaFoldDB" id="A0A1M6XL72"/>
<dbReference type="Proteomes" id="UP000184203">
    <property type="component" value="Unassembled WGS sequence"/>
</dbReference>
<sequence>MGGAQSDSRDTTSTNVLAQIGRYETGVYNDDAAEIPTYDAKTERAFVVDANESSVDALDISDPSTPTLIDSIRTKDAWEKVGPVNSAAARGGLLAVAVAADPETQPGRILFYSTSDLSLLRSIPVGRLPDMVTFTPDGRKVLAACEGEPNDSYSRDPRSSVSIIDVSRGVHDATVTTAGFRKFDSERATLRKKGVQIYGPNASVSQDLEPEYIAVSPDSKTGYVTLQENNALAIVDIPRACVRSVVPLGYKDFSLPENALDAIDDGMIDIETQPLYGMYQPDSIAAYSVGGETYLVTANEGDPRDYDGFSEVGLLVEENGAFGVDTDDDGRIDVPIDETEFSRNALSSLTGLEVTTERGDVDADGTLEELYIFGGRSFAIWKPTCDTVDLVFESGTMIESTIATLIEDGTFPKAAFNTDDDSIELDAESPMSGPKPEGIAVGAVDDVEYAFVGLEEISGVMVFDISRPEAPEFVQYENNRIFDPTELGLTGPDPDLNEALESGRLDAGAAGDLAPEGLLFVSAEDSPTDAPLLIVANEVSGTTTIYELTGT</sequence>
<reference evidence="3" key="1">
    <citation type="submission" date="2016-11" db="EMBL/GenBank/DDBJ databases">
        <authorList>
            <person name="Varghese N."/>
            <person name="Submissions S."/>
        </authorList>
    </citation>
    <scope>NUCLEOTIDE SEQUENCE [LARGE SCALE GENOMIC DNA]</scope>
    <source>
        <strain evidence="3">DX253</strain>
    </source>
</reference>
<dbReference type="PANTHER" id="PTHR46928">
    <property type="entry name" value="MESENCHYME-SPECIFIC CELL SURFACE GLYCOPROTEIN"/>
    <property type="match status" value="1"/>
</dbReference>
<dbReference type="InterPro" id="IPR011048">
    <property type="entry name" value="Haem_d1_sf"/>
</dbReference>
<gene>
    <name evidence="2" type="ORF">SAMN05444342_2903</name>
</gene>
<feature type="domain" description="Choice-of-anchor I" evidence="1">
    <location>
        <begin position="31"/>
        <end position="481"/>
    </location>
</feature>
<dbReference type="EMBL" id="FRAN01000004">
    <property type="protein sequence ID" value="SHL06701.1"/>
    <property type="molecule type" value="Genomic_DNA"/>
</dbReference>
<dbReference type="InterPro" id="IPR015943">
    <property type="entry name" value="WD40/YVTN_repeat-like_dom_sf"/>
</dbReference>
<dbReference type="Pfam" id="PF22494">
    <property type="entry name" value="choice_anch_I"/>
    <property type="match status" value="1"/>
</dbReference>
<proteinExistence type="predicted"/>
<dbReference type="InterPro" id="IPR052956">
    <property type="entry name" value="Mesenchyme-surface_protein"/>
</dbReference>
<keyword evidence="3" id="KW-1185">Reference proteome</keyword>
<dbReference type="Gene3D" id="2.130.10.10">
    <property type="entry name" value="YVTN repeat-like/Quinoprotein amine dehydrogenase"/>
    <property type="match status" value="1"/>
</dbReference>
<protein>
    <submittedName>
        <fullName evidence="2">LVIVD repeat-containing protein</fullName>
    </submittedName>
</protein>
<dbReference type="SUPFAM" id="SSF51004">
    <property type="entry name" value="C-terminal (heme d1) domain of cytochrome cd1-nitrite reductase"/>
    <property type="match status" value="1"/>
</dbReference>
<dbReference type="NCBIfam" id="NF038117">
    <property type="entry name" value="choice_anch_I"/>
    <property type="match status" value="1"/>
</dbReference>
<evidence type="ECO:0000259" key="1">
    <source>
        <dbReference type="Pfam" id="PF22494"/>
    </source>
</evidence>
<dbReference type="InterPro" id="IPR055188">
    <property type="entry name" value="Choice_anch_I"/>
</dbReference>
<dbReference type="PANTHER" id="PTHR46928:SF1">
    <property type="entry name" value="MESENCHYME-SPECIFIC CELL SURFACE GLYCOPROTEIN"/>
    <property type="match status" value="1"/>
</dbReference>
<evidence type="ECO:0000313" key="2">
    <source>
        <dbReference type="EMBL" id="SHL06701.1"/>
    </source>
</evidence>
<evidence type="ECO:0000313" key="3">
    <source>
        <dbReference type="Proteomes" id="UP000184203"/>
    </source>
</evidence>